<dbReference type="PANTHER" id="PTHR43861">
    <property type="entry name" value="TRANS-ACONITATE 2-METHYLTRANSFERASE-RELATED"/>
    <property type="match status" value="1"/>
</dbReference>
<dbReference type="InterPro" id="IPR041698">
    <property type="entry name" value="Methyltransf_25"/>
</dbReference>
<dbReference type="GO" id="GO:0032259">
    <property type="term" value="P:methylation"/>
    <property type="evidence" value="ECO:0007669"/>
    <property type="project" value="UniProtKB-KW"/>
</dbReference>
<sequence length="287" mass="30749">MTNDAAATNRDTWNIWATAHGQDDYYDSAALVAGADSLTDVERAGLAAAVGDEVDGLRVLHVQCHLGFDAISLARRGARVTGVDFSPVALRKARDLARRCDVNVEFVEADVTDLPSRLTGGFDLAYATIGVLCWIADIDAWMRSVAMALKPGGRLLLVDGHPLFQMTESIDPLVLDFPYAYDGPHEFTATGSYAAATQTTTTVQFAHSLGEIVTAAATAGLHVIRLDEHLDAPLDLGRGIPPDADGRYRFRVNGRNLPLLYTLIAERPATVTPSPHAPTKRPGAGDT</sequence>
<gene>
    <name evidence="3" type="ORF">GCM10022214_81000</name>
</gene>
<keyword evidence="1" id="KW-0808">Transferase</keyword>
<dbReference type="GO" id="GO:0008168">
    <property type="term" value="F:methyltransferase activity"/>
    <property type="evidence" value="ECO:0007669"/>
    <property type="project" value="UniProtKB-KW"/>
</dbReference>
<evidence type="ECO:0000313" key="3">
    <source>
        <dbReference type="EMBL" id="GAA4102800.1"/>
    </source>
</evidence>
<protein>
    <submittedName>
        <fullName evidence="3">Class I SAM-dependent methyltransferase</fullName>
    </submittedName>
</protein>
<dbReference type="Proteomes" id="UP001500683">
    <property type="component" value="Unassembled WGS sequence"/>
</dbReference>
<comment type="caution">
    <text evidence="3">The sequence shown here is derived from an EMBL/GenBank/DDBJ whole genome shotgun (WGS) entry which is preliminary data.</text>
</comment>
<dbReference type="Gene3D" id="3.40.50.150">
    <property type="entry name" value="Vaccinia Virus protein VP39"/>
    <property type="match status" value="1"/>
</dbReference>
<dbReference type="GO" id="GO:0003746">
    <property type="term" value="F:translation elongation factor activity"/>
    <property type="evidence" value="ECO:0007669"/>
    <property type="project" value="UniProtKB-KW"/>
</dbReference>
<dbReference type="SUPFAM" id="SSF53335">
    <property type="entry name" value="S-adenosyl-L-methionine-dependent methyltransferases"/>
    <property type="match status" value="1"/>
</dbReference>
<reference evidence="4" key="1">
    <citation type="journal article" date="2019" name="Int. J. Syst. Evol. Microbiol.">
        <title>The Global Catalogue of Microorganisms (GCM) 10K type strain sequencing project: providing services to taxonomists for standard genome sequencing and annotation.</title>
        <authorList>
            <consortium name="The Broad Institute Genomics Platform"/>
            <consortium name="The Broad Institute Genome Sequencing Center for Infectious Disease"/>
            <person name="Wu L."/>
            <person name="Ma J."/>
        </authorList>
    </citation>
    <scope>NUCLEOTIDE SEQUENCE [LARGE SCALE GENOMIC DNA]</scope>
    <source>
        <strain evidence="4">JCM 16702</strain>
    </source>
</reference>
<keyword evidence="3" id="KW-0489">Methyltransferase</keyword>
<keyword evidence="3" id="KW-0251">Elongation factor</keyword>
<dbReference type="EMBL" id="BAAAZG010000069">
    <property type="protein sequence ID" value="GAA4102800.1"/>
    <property type="molecule type" value="Genomic_DNA"/>
</dbReference>
<name>A0ABP7X2A1_9ACTN</name>
<dbReference type="CDD" id="cd02440">
    <property type="entry name" value="AdoMet_MTases"/>
    <property type="match status" value="1"/>
</dbReference>
<proteinExistence type="predicted"/>
<evidence type="ECO:0000259" key="2">
    <source>
        <dbReference type="Pfam" id="PF13649"/>
    </source>
</evidence>
<dbReference type="RefSeq" id="WP_344958240.1">
    <property type="nucleotide sequence ID" value="NZ_BAAAZG010000069.1"/>
</dbReference>
<feature type="domain" description="Methyltransferase" evidence="2">
    <location>
        <begin position="59"/>
        <end position="153"/>
    </location>
</feature>
<dbReference type="Pfam" id="PF13649">
    <property type="entry name" value="Methyltransf_25"/>
    <property type="match status" value="1"/>
</dbReference>
<dbReference type="InterPro" id="IPR029063">
    <property type="entry name" value="SAM-dependent_MTases_sf"/>
</dbReference>
<evidence type="ECO:0000256" key="1">
    <source>
        <dbReference type="ARBA" id="ARBA00022679"/>
    </source>
</evidence>
<accession>A0ABP7X2A1</accession>
<keyword evidence="4" id="KW-1185">Reference proteome</keyword>
<evidence type="ECO:0000313" key="4">
    <source>
        <dbReference type="Proteomes" id="UP001500683"/>
    </source>
</evidence>
<organism evidence="3 4">
    <name type="scientific">Actinomadura miaoliensis</name>
    <dbReference type="NCBI Taxonomy" id="430685"/>
    <lineage>
        <taxon>Bacteria</taxon>
        <taxon>Bacillati</taxon>
        <taxon>Actinomycetota</taxon>
        <taxon>Actinomycetes</taxon>
        <taxon>Streptosporangiales</taxon>
        <taxon>Thermomonosporaceae</taxon>
        <taxon>Actinomadura</taxon>
    </lineage>
</organism>
<keyword evidence="3" id="KW-0648">Protein biosynthesis</keyword>